<sequence>MNKIVITGANGLLARNLIENLRHEFMITAVSRSEIDCRYPDVKYVCSDYEDLVAIFEGHDAVIHLAATRPYRTMDSIYQSNITLDKNVFDSAYLSGVNNIIYTSTRSVYGSSPVPWSERQPVCPENDYARAKISSEELAERYVKNKAMCITSLRLAQIYSDEEYTGSMLNRFFEQARCGKDLYVSVVGGITRVYLYQRCSECHSTGFVRANCSWYL</sequence>
<evidence type="ECO:0000256" key="1">
    <source>
        <dbReference type="ARBA" id="ARBA00005125"/>
    </source>
</evidence>
<evidence type="ECO:0000313" key="4">
    <source>
        <dbReference type="EMBL" id="QXO17244.1"/>
    </source>
</evidence>
<dbReference type="InterPro" id="IPR001509">
    <property type="entry name" value="Epimerase_deHydtase"/>
</dbReference>
<evidence type="ECO:0000313" key="5">
    <source>
        <dbReference type="Proteomes" id="UP000694232"/>
    </source>
</evidence>
<dbReference type="RefSeq" id="WP_218562481.1">
    <property type="nucleotide sequence ID" value="NZ_CP076643.1"/>
</dbReference>
<organism evidence="4 5">
    <name type="scientific">Vibrio ostreae</name>
    <dbReference type="NCBI Taxonomy" id="2841925"/>
    <lineage>
        <taxon>Bacteria</taxon>
        <taxon>Pseudomonadati</taxon>
        <taxon>Pseudomonadota</taxon>
        <taxon>Gammaproteobacteria</taxon>
        <taxon>Vibrionales</taxon>
        <taxon>Vibrionaceae</taxon>
        <taxon>Vibrio</taxon>
    </lineage>
</organism>
<dbReference type="CDD" id="cd08946">
    <property type="entry name" value="SDR_e"/>
    <property type="match status" value="1"/>
</dbReference>
<dbReference type="EMBL" id="CP076643">
    <property type="protein sequence ID" value="QXO17244.1"/>
    <property type="molecule type" value="Genomic_DNA"/>
</dbReference>
<evidence type="ECO:0000259" key="3">
    <source>
        <dbReference type="Pfam" id="PF01370"/>
    </source>
</evidence>
<name>A0A975U8M8_9VIBR</name>
<comment type="similarity">
    <text evidence="2">Belongs to the NAD(P)-dependent epimerase/dehydratase family.</text>
</comment>
<protein>
    <submittedName>
        <fullName evidence="4">NAD(P)-dependent oxidoreductase</fullName>
    </submittedName>
</protein>
<dbReference type="Pfam" id="PF01370">
    <property type="entry name" value="Epimerase"/>
    <property type="match status" value="1"/>
</dbReference>
<comment type="pathway">
    <text evidence="1">Bacterial outer membrane biogenesis; LPS O-antigen biosynthesis.</text>
</comment>
<dbReference type="Proteomes" id="UP000694232">
    <property type="component" value="Chromosome 1"/>
</dbReference>
<dbReference type="AlphaFoldDB" id="A0A975U8M8"/>
<dbReference type="PANTHER" id="PTHR43000">
    <property type="entry name" value="DTDP-D-GLUCOSE 4,6-DEHYDRATASE-RELATED"/>
    <property type="match status" value="1"/>
</dbReference>
<evidence type="ECO:0000256" key="2">
    <source>
        <dbReference type="ARBA" id="ARBA00007637"/>
    </source>
</evidence>
<feature type="domain" description="NAD-dependent epimerase/dehydratase" evidence="3">
    <location>
        <begin position="4"/>
        <end position="184"/>
    </location>
</feature>
<proteinExistence type="inferred from homology"/>
<gene>
    <name evidence="4" type="ORF">KNV97_17855</name>
</gene>
<dbReference type="KEGG" id="vos:KNV97_17855"/>
<keyword evidence="5" id="KW-1185">Reference proteome</keyword>
<accession>A0A975U8M8</accession>
<reference evidence="4" key="1">
    <citation type="submission" date="2021-06" db="EMBL/GenBank/DDBJ databases">
        <title>Vibrio nov. sp., novel gut bacterium isolated from Yellow Sea oyster.</title>
        <authorList>
            <person name="Muhammad N."/>
            <person name="Nguyen T.H."/>
            <person name="Lee Y.-J."/>
            <person name="Ko J."/>
            <person name="Kim S.-G."/>
        </authorList>
    </citation>
    <scope>NUCLEOTIDE SEQUENCE</scope>
    <source>
        <strain evidence="4">OG9-811</strain>
    </source>
</reference>